<dbReference type="AlphaFoldDB" id="A0A267DRU2"/>
<evidence type="ECO:0000259" key="1">
    <source>
        <dbReference type="SMART" id="SM00836"/>
    </source>
</evidence>
<dbReference type="EMBL" id="NIVC01003332">
    <property type="protein sequence ID" value="PAA51935.1"/>
    <property type="molecule type" value="Genomic_DNA"/>
</dbReference>
<sequence length="393" mass="41514">TVEPAEPSRPSAAACGCLQFSSPSRRLRAASPTAAAVRVLSAEAPAFGFESLPPGVQPCPRQSVLITWPCPRGGRLTPQGVRVALVANFVLQINRAFGHRVDDLVASVPAGKVDGSNPSGLNWDDAGDCRKSRLMADVDRLGLRQCRVESEDCYARESHRLAQTLSRLRLAGSESWCSRRLGDLLAALARAERSGCGRLHWVAGSDEAERFADLAAGLSHLGYRELANPSPWPMHVSVGPVAMATGTPSGLEDLLSEFCSESRDNLLLQLLAESRSLAVQLRSSAAGGGALTAAMLRQARDRLMEFESAAGTQPGSWEPSNESALASYLAEFPTAAGLAYLTYEPAHLVAYLSGLVQLTHGDWLCGRRLLAAAAGRVLSSGCAVLGLTAGLAC</sequence>
<dbReference type="Proteomes" id="UP000215902">
    <property type="component" value="Unassembled WGS sequence"/>
</dbReference>
<dbReference type="OrthoDB" id="68056at2759"/>
<dbReference type="SMART" id="SM00836">
    <property type="entry name" value="DALR_1"/>
    <property type="match status" value="1"/>
</dbReference>
<keyword evidence="3" id="KW-1185">Reference proteome</keyword>
<dbReference type="InterPro" id="IPR009080">
    <property type="entry name" value="tRNAsynth_Ia_anticodon-bd"/>
</dbReference>
<feature type="domain" description="DALR anticodon binding" evidence="1">
    <location>
        <begin position="290"/>
        <end position="389"/>
    </location>
</feature>
<proteinExistence type="predicted"/>
<dbReference type="InterPro" id="IPR008909">
    <property type="entry name" value="DALR_anticod-bd"/>
</dbReference>
<dbReference type="GO" id="GO:0006420">
    <property type="term" value="P:arginyl-tRNA aminoacylation"/>
    <property type="evidence" value="ECO:0007669"/>
    <property type="project" value="InterPro"/>
</dbReference>
<dbReference type="GO" id="GO:0005524">
    <property type="term" value="F:ATP binding"/>
    <property type="evidence" value="ECO:0007669"/>
    <property type="project" value="InterPro"/>
</dbReference>
<accession>A0A267DRU2</accession>
<gene>
    <name evidence="2" type="ORF">BOX15_Mlig003648g2</name>
</gene>
<feature type="non-terminal residue" evidence="2">
    <location>
        <position position="1"/>
    </location>
</feature>
<evidence type="ECO:0000313" key="3">
    <source>
        <dbReference type="Proteomes" id="UP000215902"/>
    </source>
</evidence>
<dbReference type="SUPFAM" id="SSF47323">
    <property type="entry name" value="Anticodon-binding domain of a subclass of class I aminoacyl-tRNA synthetases"/>
    <property type="match status" value="1"/>
</dbReference>
<dbReference type="GO" id="GO:0004814">
    <property type="term" value="F:arginine-tRNA ligase activity"/>
    <property type="evidence" value="ECO:0007669"/>
    <property type="project" value="InterPro"/>
</dbReference>
<name>A0A267DRU2_9PLAT</name>
<organism evidence="2 3">
    <name type="scientific">Macrostomum lignano</name>
    <dbReference type="NCBI Taxonomy" id="282301"/>
    <lineage>
        <taxon>Eukaryota</taxon>
        <taxon>Metazoa</taxon>
        <taxon>Spiralia</taxon>
        <taxon>Lophotrochozoa</taxon>
        <taxon>Platyhelminthes</taxon>
        <taxon>Rhabditophora</taxon>
        <taxon>Macrostomorpha</taxon>
        <taxon>Macrostomida</taxon>
        <taxon>Macrostomidae</taxon>
        <taxon>Macrostomum</taxon>
    </lineage>
</organism>
<comment type="caution">
    <text evidence="2">The sequence shown here is derived from an EMBL/GenBank/DDBJ whole genome shotgun (WGS) entry which is preliminary data.</text>
</comment>
<reference evidence="2 3" key="1">
    <citation type="submission" date="2017-06" db="EMBL/GenBank/DDBJ databases">
        <title>A platform for efficient transgenesis in Macrostomum lignano, a flatworm model organism for stem cell research.</title>
        <authorList>
            <person name="Berezikov E."/>
        </authorList>
    </citation>
    <scope>NUCLEOTIDE SEQUENCE [LARGE SCALE GENOMIC DNA]</scope>
    <source>
        <strain evidence="2">DV1</strain>
        <tissue evidence="2">Whole organism</tissue>
    </source>
</reference>
<protein>
    <recommendedName>
        <fullName evidence="1">DALR anticodon binding domain-containing protein</fullName>
    </recommendedName>
</protein>
<evidence type="ECO:0000313" key="2">
    <source>
        <dbReference type="EMBL" id="PAA51935.1"/>
    </source>
</evidence>